<keyword evidence="16" id="KW-0732">Signal</keyword>
<evidence type="ECO:0000313" key="22">
    <source>
        <dbReference type="Proteomes" id="UP000036406"/>
    </source>
</evidence>
<dbReference type="InterPro" id="IPR011765">
    <property type="entry name" value="Pept_M16_N"/>
</dbReference>
<evidence type="ECO:0000259" key="18">
    <source>
        <dbReference type="Pfam" id="PF05193"/>
    </source>
</evidence>
<protein>
    <recommendedName>
        <fullName evidence="5">Protease 3</fullName>
        <ecNumber evidence="4">3.4.24.55</ecNumber>
    </recommendedName>
    <alternativeName>
        <fullName evidence="13">Pitrilysin</fullName>
    </alternativeName>
    <alternativeName>
        <fullName evidence="12">Protease III</fullName>
    </alternativeName>
    <alternativeName>
        <fullName evidence="11">Protease pi</fullName>
    </alternativeName>
</protein>
<evidence type="ECO:0000259" key="20">
    <source>
        <dbReference type="Pfam" id="PF22456"/>
    </source>
</evidence>
<dbReference type="InterPro" id="IPR054734">
    <property type="entry name" value="PqqF-like_C_4"/>
</dbReference>
<keyword evidence="6" id="KW-0645">Protease</keyword>
<feature type="region of interest" description="Disordered" evidence="15">
    <location>
        <begin position="936"/>
        <end position="974"/>
    </location>
</feature>
<comment type="function">
    <text evidence="2">Endopeptidase that degrades small peptides of less than 7 kDa, such as glucagon and insulin.</text>
</comment>
<keyword evidence="7" id="KW-0479">Metal-binding</keyword>
<evidence type="ECO:0000256" key="8">
    <source>
        <dbReference type="ARBA" id="ARBA00022801"/>
    </source>
</evidence>
<evidence type="ECO:0000256" key="14">
    <source>
        <dbReference type="RuleBase" id="RU004447"/>
    </source>
</evidence>
<keyword evidence="10" id="KW-0482">Metalloprotease</keyword>
<sequence>MMPTLTRPTRRNRFWPAALTFLYLLVASSFSLAAQELTKSPNDANLYRYLQLDNGLRVLLVSDKSADKAAASLNVAVGSGDDPADREGLAHFLEHMLFLGTEKYPEPGEYQQFIASHGGSHNAFTAFQDTNYFFDVQAEFLEPALDRFAQQFSAPLFTAELVDRERNAVHSEYSSKLKEDGRRFFSVRKAVTPAEHAFHQFAVGNLTTLENSEQRPLREDLVEFWQQHYSANLMNLAVYGPQSLDRLEQLVRGRFDAIEDRKLTQKRHSAPLVDREQLPTKVTVASLKDIRNMSLVFPIASQQDQYRTKPARYVTNLLGHEGPGSLFDVLKRAGLAESLSAGLGMDTGDGATLEISMALTKQGLEQQNTILPLVFAYIDKVRDNGISEQRFEEMRKLADIDFRFNEKSDPVHQVMRLAGQLQHYPAADILRAPWLLESYAPGQYREILEQLTPDNLLLFVLQPEPDLGEARATQWYNTQWQQEPLSAQQLNQPASAALASQLALPQANPFIPENLAMLSGDTMNQPEQLLSAGANDGVNNDGEIELWYARDTRFGTPKANVYLSLRTPLARESARNAVLLRLLTDALNTNLNAWAYSARLAGLDFSIYPHLRGLTLRVGGYSDQTSTLLRQILQQVANPELTQQRFDIARQNLVDSLVNQSRNRPSEQITDYIQTALLEGAWQNEDKLKAAQEVTLNDLQAFQQQLMTGLDPVMLVHGNLSAASALNMVQQARALIMADSQYTKVERSRIRQIPAGETRVKMNISHPDTGYALYLQGLNTSLAERAQYRLLTQIIRSPFYENIRTQRQLGYIVYATSFEMLETPALALIVQSPDTRPQAINTAVDEFMESFASTLAGLGSKELEQEKQAVISGILEQERQLGDISGRFWSEIDRGNSHFDSREQLAAAIENVSLAQLQSTFRTALEQRERALLVTSNGQSAGVNAEADKTAPASRGNADEQMQKLRAQPPVAAR</sequence>
<dbReference type="GO" id="GO:0046872">
    <property type="term" value="F:metal ion binding"/>
    <property type="evidence" value="ECO:0007669"/>
    <property type="project" value="UniProtKB-KW"/>
</dbReference>
<dbReference type="PANTHER" id="PTHR43690:SF18">
    <property type="entry name" value="INSULIN-DEGRADING ENZYME-RELATED"/>
    <property type="match status" value="1"/>
</dbReference>
<accession>A0A0H4I353</accession>
<dbReference type="InterPro" id="IPR001431">
    <property type="entry name" value="Pept_M16_Zn_BS"/>
</dbReference>
<dbReference type="Pfam" id="PF00675">
    <property type="entry name" value="Peptidase_M16"/>
    <property type="match status" value="1"/>
</dbReference>
<evidence type="ECO:0000256" key="5">
    <source>
        <dbReference type="ARBA" id="ARBA00017565"/>
    </source>
</evidence>
<dbReference type="InterPro" id="IPR007863">
    <property type="entry name" value="Peptidase_M16_C"/>
</dbReference>
<keyword evidence="22" id="KW-1185">Reference proteome</keyword>
<evidence type="ECO:0000256" key="7">
    <source>
        <dbReference type="ARBA" id="ARBA00022723"/>
    </source>
</evidence>
<evidence type="ECO:0000313" key="21">
    <source>
        <dbReference type="EMBL" id="AKO52100.1"/>
    </source>
</evidence>
<feature type="chain" id="PRO_5005206445" description="Protease 3" evidence="16">
    <location>
        <begin position="34"/>
        <end position="974"/>
    </location>
</feature>
<dbReference type="Gene3D" id="3.30.830.10">
    <property type="entry name" value="Metalloenzyme, LuxS/M16 peptidase-like"/>
    <property type="match status" value="4"/>
</dbReference>
<dbReference type="Pfam" id="PF22456">
    <property type="entry name" value="PqqF-like_C_4"/>
    <property type="match status" value="1"/>
</dbReference>
<dbReference type="Pfam" id="PF05193">
    <property type="entry name" value="Peptidase_M16_C"/>
    <property type="match status" value="1"/>
</dbReference>
<evidence type="ECO:0000256" key="11">
    <source>
        <dbReference type="ARBA" id="ARBA00029597"/>
    </source>
</evidence>
<feature type="domain" description="Peptidase M16 N-terminal" evidence="17">
    <location>
        <begin position="57"/>
        <end position="175"/>
    </location>
</feature>
<dbReference type="GO" id="GO:0004222">
    <property type="term" value="F:metalloendopeptidase activity"/>
    <property type="evidence" value="ECO:0007669"/>
    <property type="project" value="UniProtKB-EC"/>
</dbReference>
<proteinExistence type="inferred from homology"/>
<dbReference type="Proteomes" id="UP000036406">
    <property type="component" value="Chromosome"/>
</dbReference>
<dbReference type="RefSeq" id="WP_048384797.1">
    <property type="nucleotide sequence ID" value="NZ_CP011494.1"/>
</dbReference>
<comment type="similarity">
    <text evidence="3 14">Belongs to the peptidase M16 family.</text>
</comment>
<dbReference type="PANTHER" id="PTHR43690">
    <property type="entry name" value="NARDILYSIN"/>
    <property type="match status" value="1"/>
</dbReference>
<dbReference type="Pfam" id="PF16187">
    <property type="entry name" value="Peptidase_M16_M"/>
    <property type="match status" value="1"/>
</dbReference>
<dbReference type="KEGG" id="mpq:ABA45_06415"/>
<comment type="cofactor">
    <cofactor evidence="1">
        <name>Zn(2+)</name>
        <dbReference type="ChEBI" id="CHEBI:29105"/>
    </cofactor>
</comment>
<evidence type="ECO:0000256" key="10">
    <source>
        <dbReference type="ARBA" id="ARBA00023049"/>
    </source>
</evidence>
<dbReference type="InterPro" id="IPR032632">
    <property type="entry name" value="Peptidase_M16_M"/>
</dbReference>
<evidence type="ECO:0000256" key="9">
    <source>
        <dbReference type="ARBA" id="ARBA00022833"/>
    </source>
</evidence>
<evidence type="ECO:0000256" key="16">
    <source>
        <dbReference type="SAM" id="SignalP"/>
    </source>
</evidence>
<dbReference type="InterPro" id="IPR050626">
    <property type="entry name" value="Peptidase_M16"/>
</dbReference>
<evidence type="ECO:0000256" key="13">
    <source>
        <dbReference type="ARBA" id="ARBA00033450"/>
    </source>
</evidence>
<evidence type="ECO:0000259" key="19">
    <source>
        <dbReference type="Pfam" id="PF16187"/>
    </source>
</evidence>
<evidence type="ECO:0000256" key="2">
    <source>
        <dbReference type="ARBA" id="ARBA00002184"/>
    </source>
</evidence>
<dbReference type="STRING" id="330734.ABA45_06415"/>
<evidence type="ECO:0000256" key="12">
    <source>
        <dbReference type="ARBA" id="ARBA00031184"/>
    </source>
</evidence>
<keyword evidence="9" id="KW-0862">Zinc</keyword>
<gene>
    <name evidence="21" type="ORF">ABA45_06415</name>
</gene>
<dbReference type="EC" id="3.4.24.55" evidence="4"/>
<evidence type="ECO:0000256" key="4">
    <source>
        <dbReference type="ARBA" id="ARBA00012449"/>
    </source>
</evidence>
<dbReference type="FunFam" id="3.30.830.10:FF:000012">
    <property type="entry name" value="Protease 3"/>
    <property type="match status" value="1"/>
</dbReference>
<evidence type="ECO:0000256" key="3">
    <source>
        <dbReference type="ARBA" id="ARBA00007261"/>
    </source>
</evidence>
<dbReference type="SUPFAM" id="SSF63411">
    <property type="entry name" value="LuxS/MPP-like metallohydrolase"/>
    <property type="match status" value="4"/>
</dbReference>
<evidence type="ECO:0000256" key="6">
    <source>
        <dbReference type="ARBA" id="ARBA00022670"/>
    </source>
</evidence>
<dbReference type="EMBL" id="CP011494">
    <property type="protein sequence ID" value="AKO52100.1"/>
    <property type="molecule type" value="Genomic_DNA"/>
</dbReference>
<evidence type="ECO:0000256" key="1">
    <source>
        <dbReference type="ARBA" id="ARBA00001947"/>
    </source>
</evidence>
<feature type="domain" description="Coenzyme PQQ synthesis protein F-like C-terminal lobe" evidence="20">
    <location>
        <begin position="790"/>
        <end position="889"/>
    </location>
</feature>
<organism evidence="21 22">
    <name type="scientific">Marinobacter psychrophilus</name>
    <dbReference type="NCBI Taxonomy" id="330734"/>
    <lineage>
        <taxon>Bacteria</taxon>
        <taxon>Pseudomonadati</taxon>
        <taxon>Pseudomonadota</taxon>
        <taxon>Gammaproteobacteria</taxon>
        <taxon>Pseudomonadales</taxon>
        <taxon>Marinobacteraceae</taxon>
        <taxon>Marinobacter</taxon>
    </lineage>
</organism>
<dbReference type="GO" id="GO:0005737">
    <property type="term" value="C:cytoplasm"/>
    <property type="evidence" value="ECO:0007669"/>
    <property type="project" value="UniProtKB-ARBA"/>
</dbReference>
<keyword evidence="8" id="KW-0378">Hydrolase</keyword>
<name>A0A0H4I353_9GAMM</name>
<feature type="domain" description="Peptidase M16 C-terminal" evidence="18">
    <location>
        <begin position="218"/>
        <end position="396"/>
    </location>
</feature>
<feature type="domain" description="Peptidase M16 middle/third" evidence="19">
    <location>
        <begin position="402"/>
        <end position="690"/>
    </location>
</feature>
<reference evidence="21 22" key="1">
    <citation type="submission" date="2015-05" db="EMBL/GenBank/DDBJ databases">
        <title>Complete genome of Marinobacter psychrophilus strain 20041T isolated from sea-ice of the Canadian Basin.</title>
        <authorList>
            <person name="Song L."/>
            <person name="Ren L."/>
            <person name="Yu Y."/>
            <person name="Wang X."/>
        </authorList>
    </citation>
    <scope>NUCLEOTIDE SEQUENCE [LARGE SCALE GENOMIC DNA]</scope>
    <source>
        <strain evidence="21 22">20041</strain>
    </source>
</reference>
<dbReference type="PATRIC" id="fig|330734.3.peg.1356"/>
<evidence type="ECO:0000256" key="15">
    <source>
        <dbReference type="SAM" id="MobiDB-lite"/>
    </source>
</evidence>
<evidence type="ECO:0000259" key="17">
    <source>
        <dbReference type="Pfam" id="PF00675"/>
    </source>
</evidence>
<dbReference type="GO" id="GO:0006508">
    <property type="term" value="P:proteolysis"/>
    <property type="evidence" value="ECO:0007669"/>
    <property type="project" value="UniProtKB-KW"/>
</dbReference>
<dbReference type="AlphaFoldDB" id="A0A0H4I353"/>
<dbReference type="PROSITE" id="PS00143">
    <property type="entry name" value="INSULINASE"/>
    <property type="match status" value="1"/>
</dbReference>
<feature type="signal peptide" evidence="16">
    <location>
        <begin position="1"/>
        <end position="33"/>
    </location>
</feature>
<dbReference type="InterPro" id="IPR011249">
    <property type="entry name" value="Metalloenz_LuxS/M16"/>
</dbReference>
<dbReference type="FunFam" id="3.30.830.10:FF:000005">
    <property type="entry name" value="nardilysin isoform X1"/>
    <property type="match status" value="1"/>
</dbReference>